<dbReference type="InterPro" id="IPR045079">
    <property type="entry name" value="Oxoprolinase-like"/>
</dbReference>
<proteinExistence type="predicted"/>
<dbReference type="InterPro" id="IPR027479">
    <property type="entry name" value="S-Me-THD_N_sf"/>
</dbReference>
<dbReference type="SUPFAM" id="SSF160991">
    <property type="entry name" value="CV3147-like"/>
    <property type="match status" value="1"/>
</dbReference>
<dbReference type="AlphaFoldDB" id="A0A0N0NIL7"/>
<organism evidence="4 5">
    <name type="scientific">Cyphellophora attinorum</name>
    <dbReference type="NCBI Taxonomy" id="1664694"/>
    <lineage>
        <taxon>Eukaryota</taxon>
        <taxon>Fungi</taxon>
        <taxon>Dikarya</taxon>
        <taxon>Ascomycota</taxon>
        <taxon>Pezizomycotina</taxon>
        <taxon>Eurotiomycetes</taxon>
        <taxon>Chaetothyriomycetidae</taxon>
        <taxon>Chaetothyriales</taxon>
        <taxon>Cyphellophoraceae</taxon>
        <taxon>Cyphellophora</taxon>
    </lineage>
</organism>
<dbReference type="OrthoDB" id="5404895at2759"/>
<protein>
    <recommendedName>
        <fullName evidence="6">Hydantoin utilization protein A</fullName>
    </recommendedName>
</protein>
<dbReference type="FunFam" id="3.40.1610.10:FF:000001">
    <property type="entry name" value="Hydantoinase, putative"/>
    <property type="match status" value="1"/>
</dbReference>
<accession>A0A0N0NIL7</accession>
<evidence type="ECO:0008006" key="6">
    <source>
        <dbReference type="Google" id="ProtNLM"/>
    </source>
</evidence>
<dbReference type="STRING" id="1664694.A0A0N0NIL7"/>
<dbReference type="EMBL" id="LFJN01000038">
    <property type="protein sequence ID" value="KPI35589.1"/>
    <property type="molecule type" value="Genomic_DNA"/>
</dbReference>
<dbReference type="Pfam" id="PF20906">
    <property type="entry name" value="S-Me-THD_C"/>
    <property type="match status" value="1"/>
</dbReference>
<dbReference type="Gene3D" id="3.40.1610.10">
    <property type="entry name" value="CV3147-like domain"/>
    <property type="match status" value="1"/>
</dbReference>
<dbReference type="InterPro" id="IPR048350">
    <property type="entry name" value="S-Me-THD-like_C"/>
</dbReference>
<dbReference type="PANTHER" id="PTHR11365:SF10">
    <property type="entry name" value="HYDANTOINASE_OXOPROLINASE"/>
    <property type="match status" value="1"/>
</dbReference>
<dbReference type="Proteomes" id="UP000038010">
    <property type="component" value="Unassembled WGS sequence"/>
</dbReference>
<dbReference type="InterPro" id="IPR043129">
    <property type="entry name" value="ATPase_NBD"/>
</dbReference>
<dbReference type="PANTHER" id="PTHR11365">
    <property type="entry name" value="5-OXOPROLINASE RELATED"/>
    <property type="match status" value="1"/>
</dbReference>
<name>A0A0N0NIL7_9EURO</name>
<evidence type="ECO:0000259" key="3">
    <source>
        <dbReference type="Pfam" id="PF20906"/>
    </source>
</evidence>
<dbReference type="InterPro" id="IPR010318">
    <property type="entry name" value="S-Me-THD_N"/>
</dbReference>
<dbReference type="VEuPathDB" id="FungiDB:AB675_4770"/>
<dbReference type="InterPro" id="IPR024071">
    <property type="entry name" value="S-Me-THD_C_sf"/>
</dbReference>
<feature type="region of interest" description="Disordered" evidence="1">
    <location>
        <begin position="215"/>
        <end position="244"/>
    </location>
</feature>
<dbReference type="Pfam" id="PF06032">
    <property type="entry name" value="S-Me-THD_N"/>
    <property type="match status" value="1"/>
</dbReference>
<evidence type="ECO:0000313" key="4">
    <source>
        <dbReference type="EMBL" id="KPI35589.1"/>
    </source>
</evidence>
<evidence type="ECO:0000313" key="5">
    <source>
        <dbReference type="Proteomes" id="UP000038010"/>
    </source>
</evidence>
<evidence type="ECO:0000259" key="2">
    <source>
        <dbReference type="Pfam" id="PF06032"/>
    </source>
</evidence>
<dbReference type="SUPFAM" id="SSF53067">
    <property type="entry name" value="Actin-like ATPase domain"/>
    <property type="match status" value="1"/>
</dbReference>
<dbReference type="GO" id="GO:0016787">
    <property type="term" value="F:hydrolase activity"/>
    <property type="evidence" value="ECO:0007669"/>
    <property type="project" value="InterPro"/>
</dbReference>
<gene>
    <name evidence="4" type="ORF">AB675_4770</name>
</gene>
<keyword evidence="5" id="KW-1185">Reference proteome</keyword>
<feature type="domain" description="S-Me-THD-like C-terminal" evidence="3">
    <location>
        <begin position="438"/>
        <end position="640"/>
    </location>
</feature>
<comment type="caution">
    <text evidence="4">The sequence shown here is derived from an EMBL/GenBank/DDBJ whole genome shotgun (WGS) entry which is preliminary data.</text>
</comment>
<dbReference type="GeneID" id="28736811"/>
<evidence type="ECO:0000256" key="1">
    <source>
        <dbReference type="SAM" id="MobiDB-lite"/>
    </source>
</evidence>
<dbReference type="Gene3D" id="2.40.390.10">
    <property type="entry name" value="CV3147-like"/>
    <property type="match status" value="1"/>
</dbReference>
<feature type="compositionally biased region" description="Basic and acidic residues" evidence="1">
    <location>
        <begin position="233"/>
        <end position="244"/>
    </location>
</feature>
<sequence>MPEVFSIALGGGSRVRYDNGKTTIGPDSVALRLQQDALVFGGDVLTTTDIIVAAGQAEIGDSSKVSHITPDQIKAAKQEIKRHIERAIDTMKVSSDPVICLLVGGGAALVTEDLEEVEQCLRPPHFDAANAVGAAIAKVSGDVDEIVIPAGRSEAELLEGVRQKAIQQAIVKGADPKDVEIVKVEKLPLQYVTNKATRFVVKAVGSLKATQSENSTAEVKGYDVEEASGPDDEASKREVLTEREGSLARPSLNVDLNTYRPEVKGDTWIISPVDVELIACGAGILGTGGGGSSYNVALQTLAQLQKHGMGRIRVVSPESLPDDAVVVEGAGYGAPSVSNERLSSGTEIFDAVDTVNKIMGYSDFTGIIAVEIGGGNGCITLPSSAHYDRPVVDADLMGRAYPTIEHTSPYLFGCAACPCATADGKGNTVVAMKTESYSKLEGLIRTACVELGTATGCAAAPFSGRIIKDYAIPNTVSQAWYLGKAVHLARQTKVDFIDAIAGITPVTLLYTGKVVDVTRDVSRGYTIGRCVIEPLSADEQEEETSAAETRNLVVPFQNEYLAARLVSPGQTDEQGEILCTVPDLISMVGSDGEAIGSPELRYGLRVKVIGMPASPIWTETERGLQVGGPEFFQLGCAYKSIGKYQKPRSVIEEYGKQASD</sequence>
<feature type="domain" description="S-Me-THD N-terminal" evidence="2">
    <location>
        <begin position="274"/>
        <end position="432"/>
    </location>
</feature>
<dbReference type="RefSeq" id="XP_017995552.1">
    <property type="nucleotide sequence ID" value="XM_018144932.1"/>
</dbReference>
<reference evidence="4 5" key="1">
    <citation type="submission" date="2015-06" db="EMBL/GenBank/DDBJ databases">
        <title>Draft genome of the ant-associated black yeast Phialophora attae CBS 131958.</title>
        <authorList>
            <person name="Moreno L.F."/>
            <person name="Stielow B.J."/>
            <person name="de Hoog S."/>
            <person name="Vicente V.A."/>
            <person name="Weiss V.A."/>
            <person name="de Vries M."/>
            <person name="Cruz L.M."/>
            <person name="Souza E.M."/>
        </authorList>
    </citation>
    <scope>NUCLEOTIDE SEQUENCE [LARGE SCALE GENOMIC DNA]</scope>
    <source>
        <strain evidence="4 5">CBS 131958</strain>
    </source>
</reference>